<dbReference type="InterPro" id="IPR030457">
    <property type="entry name" value="ELO_CS"/>
</dbReference>
<evidence type="ECO:0000256" key="10">
    <source>
        <dbReference type="ARBA" id="ARBA00023160"/>
    </source>
</evidence>
<keyword evidence="7 12" id="KW-1133">Transmembrane helix</keyword>
<keyword evidence="9 12" id="KW-0472">Membrane</keyword>
<evidence type="ECO:0000313" key="14">
    <source>
        <dbReference type="EMBL" id="EPY29410.1"/>
    </source>
</evidence>
<evidence type="ECO:0000256" key="7">
    <source>
        <dbReference type="ARBA" id="ARBA00022989"/>
    </source>
</evidence>
<feature type="transmembrane region" description="Helical" evidence="12">
    <location>
        <begin position="201"/>
        <end position="222"/>
    </location>
</feature>
<evidence type="ECO:0000256" key="6">
    <source>
        <dbReference type="ARBA" id="ARBA00022832"/>
    </source>
</evidence>
<evidence type="ECO:0000313" key="15">
    <source>
        <dbReference type="Proteomes" id="UP000015354"/>
    </source>
</evidence>
<dbReference type="GO" id="GO:0019367">
    <property type="term" value="P:fatty acid elongation, saturated fatty acid"/>
    <property type="evidence" value="ECO:0007669"/>
    <property type="project" value="TreeGrafter"/>
</dbReference>
<proteinExistence type="inferred from homology"/>
<comment type="caution">
    <text evidence="14">The sequence shown here is derived from an EMBL/GenBank/DDBJ whole genome shotgun (WGS) entry which is preliminary data.</text>
</comment>
<evidence type="ECO:0000256" key="13">
    <source>
        <dbReference type="SAM" id="MobiDB-lite"/>
    </source>
</evidence>
<evidence type="ECO:0000256" key="4">
    <source>
        <dbReference type="ARBA" id="ARBA00022679"/>
    </source>
</evidence>
<sequence length="341" mass="39670">MEEQARALTAKLTGYVYPFSMNSNNWIFFDFMKDFQGDPLRDWMRNHIEVPVIVVAFYMAMTLYVPQHVMASRPPFPLRRANQIWNLSLSIFSIFGAIYCVPAMVMVAFSPNYVTQSVEDPNVLEVRHGGIFNVMCDWNPRQFYDGPVGFFVALFILSKIPEMIDTLFLVFQKKPVLFLHWYHHITVMLYCWHAYTRKIAGGIIFAAMNYFVHSIMYFYYFICSCGGRRYVRPIAPLITFLQIAQMVVGGFYEFSAFYYVFGKRYTAADRLQGCKTDPTNARLGFFMYLTYFYLFVMLFKESYVDKKGTQRRQMVLSHSVPEPGADAATTAEKDAKTKKSN</sequence>
<dbReference type="EMBL" id="ATMH01004570">
    <property type="protein sequence ID" value="EPY29410.1"/>
    <property type="molecule type" value="Genomic_DNA"/>
</dbReference>
<evidence type="ECO:0000256" key="1">
    <source>
        <dbReference type="ARBA" id="ARBA00004141"/>
    </source>
</evidence>
<feature type="transmembrane region" description="Helical" evidence="12">
    <location>
        <begin position="178"/>
        <end position="195"/>
    </location>
</feature>
<feature type="transmembrane region" description="Helical" evidence="12">
    <location>
        <begin position="87"/>
        <end position="109"/>
    </location>
</feature>
<evidence type="ECO:0000256" key="8">
    <source>
        <dbReference type="ARBA" id="ARBA00023098"/>
    </source>
</evidence>
<dbReference type="PANTHER" id="PTHR11157:SF17">
    <property type="entry name" value="ELONGATION OF VERY LONG CHAIN FATTY ACIDS PROTEIN 6"/>
    <property type="match status" value="1"/>
</dbReference>
<dbReference type="GO" id="GO:0009922">
    <property type="term" value="F:fatty acid elongase activity"/>
    <property type="evidence" value="ECO:0007669"/>
    <property type="project" value="InterPro"/>
</dbReference>
<evidence type="ECO:0000256" key="9">
    <source>
        <dbReference type="ARBA" id="ARBA00023136"/>
    </source>
</evidence>
<comment type="catalytic activity">
    <reaction evidence="12">
        <text>an acyl-CoA + malonyl-CoA + H(+) = a 3-oxoacyl-CoA + CO2 + CoA</text>
        <dbReference type="Rhea" id="RHEA:50252"/>
        <dbReference type="ChEBI" id="CHEBI:15378"/>
        <dbReference type="ChEBI" id="CHEBI:16526"/>
        <dbReference type="ChEBI" id="CHEBI:57287"/>
        <dbReference type="ChEBI" id="CHEBI:57384"/>
        <dbReference type="ChEBI" id="CHEBI:58342"/>
        <dbReference type="ChEBI" id="CHEBI:90726"/>
    </reaction>
    <physiologicalReaction direction="left-to-right" evidence="12">
        <dbReference type="Rhea" id="RHEA:50253"/>
    </physiologicalReaction>
</comment>
<keyword evidence="10 12" id="KW-0275">Fatty acid biosynthesis</keyword>
<feature type="region of interest" description="Disordered" evidence="13">
    <location>
        <begin position="316"/>
        <end position="341"/>
    </location>
</feature>
<evidence type="ECO:0000256" key="3">
    <source>
        <dbReference type="ARBA" id="ARBA00022516"/>
    </source>
</evidence>
<dbReference type="Pfam" id="PF01151">
    <property type="entry name" value="ELO"/>
    <property type="match status" value="1"/>
</dbReference>
<keyword evidence="8 12" id="KW-0443">Lipid metabolism</keyword>
<comment type="subcellular location">
    <subcellularLocation>
        <location evidence="1">Membrane</location>
        <topology evidence="1">Multi-pass membrane protein</topology>
    </subcellularLocation>
</comment>
<name>S9W0C8_9TRYP</name>
<organism evidence="14 15">
    <name type="scientific">Strigomonas culicis</name>
    <dbReference type="NCBI Taxonomy" id="28005"/>
    <lineage>
        <taxon>Eukaryota</taxon>
        <taxon>Discoba</taxon>
        <taxon>Euglenozoa</taxon>
        <taxon>Kinetoplastea</taxon>
        <taxon>Metakinetoplastina</taxon>
        <taxon>Trypanosomatida</taxon>
        <taxon>Trypanosomatidae</taxon>
        <taxon>Strigomonadinae</taxon>
        <taxon>Strigomonas</taxon>
    </lineage>
</organism>
<keyword evidence="15" id="KW-1185">Reference proteome</keyword>
<evidence type="ECO:0000256" key="11">
    <source>
        <dbReference type="ARBA" id="ARBA00044291"/>
    </source>
</evidence>
<accession>S9W0C8</accession>
<evidence type="ECO:0000256" key="12">
    <source>
        <dbReference type="RuleBase" id="RU361115"/>
    </source>
</evidence>
<feature type="transmembrane region" description="Helical" evidence="12">
    <location>
        <begin position="148"/>
        <end position="171"/>
    </location>
</feature>
<feature type="transmembrane region" description="Helical" evidence="12">
    <location>
        <begin position="281"/>
        <end position="299"/>
    </location>
</feature>
<dbReference type="GO" id="GO:0042761">
    <property type="term" value="P:very long-chain fatty acid biosynthetic process"/>
    <property type="evidence" value="ECO:0007669"/>
    <property type="project" value="TreeGrafter"/>
</dbReference>
<dbReference type="AlphaFoldDB" id="S9W0C8"/>
<gene>
    <name evidence="14" type="ORF">STCU_04570</name>
</gene>
<dbReference type="OrthoDB" id="434092at2759"/>
<feature type="transmembrane region" description="Helical" evidence="12">
    <location>
        <begin position="234"/>
        <end position="261"/>
    </location>
</feature>
<dbReference type="GO" id="GO:0034625">
    <property type="term" value="P:fatty acid elongation, monounsaturated fatty acid"/>
    <property type="evidence" value="ECO:0007669"/>
    <property type="project" value="TreeGrafter"/>
</dbReference>
<keyword evidence="3 12" id="KW-0444">Lipid biosynthesis</keyword>
<evidence type="ECO:0000256" key="5">
    <source>
        <dbReference type="ARBA" id="ARBA00022692"/>
    </source>
</evidence>
<comment type="similarity">
    <text evidence="2 12">Belongs to the ELO family.</text>
</comment>
<dbReference type="PANTHER" id="PTHR11157">
    <property type="entry name" value="FATTY ACID ACYL TRANSFERASE-RELATED"/>
    <property type="match status" value="1"/>
</dbReference>
<reference evidence="14 15" key="1">
    <citation type="journal article" date="2013" name="PLoS ONE">
        <title>Predicting the Proteins of Angomonas deanei, Strigomonas culicis and Their Respective Endosymbionts Reveals New Aspects of the Trypanosomatidae Family.</title>
        <authorList>
            <person name="Motta M.C."/>
            <person name="Martins A.C."/>
            <person name="de Souza S.S."/>
            <person name="Catta-Preta C.M."/>
            <person name="Silva R."/>
            <person name="Klein C.C."/>
            <person name="de Almeida L.G."/>
            <person name="de Lima Cunha O."/>
            <person name="Ciapina L.P."/>
            <person name="Brocchi M."/>
            <person name="Colabardini A.C."/>
            <person name="de Araujo Lima B."/>
            <person name="Machado C.R."/>
            <person name="de Almeida Soares C.M."/>
            <person name="Probst C.M."/>
            <person name="de Menezes C.B."/>
            <person name="Thompson C.E."/>
            <person name="Bartholomeu D.C."/>
            <person name="Gradia D.F."/>
            <person name="Pavoni D.P."/>
            <person name="Grisard E.C."/>
            <person name="Fantinatti-Garboggini F."/>
            <person name="Marchini F.K."/>
            <person name="Rodrigues-Luiz G.F."/>
            <person name="Wagner G."/>
            <person name="Goldman G.H."/>
            <person name="Fietto J.L."/>
            <person name="Elias M.C."/>
            <person name="Goldman M.H."/>
            <person name="Sagot M.F."/>
            <person name="Pereira M."/>
            <person name="Stoco P.H."/>
            <person name="de Mendonca-Neto R.P."/>
            <person name="Teixeira S.M."/>
            <person name="Maciel T.E."/>
            <person name="de Oliveira Mendes T.A."/>
            <person name="Urmenyi T.P."/>
            <person name="de Souza W."/>
            <person name="Schenkman S."/>
            <person name="de Vasconcelos A.T."/>
        </authorList>
    </citation>
    <scope>NUCLEOTIDE SEQUENCE [LARGE SCALE GENOMIC DNA]</scope>
</reference>
<dbReference type="PROSITE" id="PS01188">
    <property type="entry name" value="ELO"/>
    <property type="match status" value="1"/>
</dbReference>
<protein>
    <recommendedName>
        <fullName evidence="11 12">Elongation of fatty acids protein</fullName>
        <ecNumber evidence="12">2.3.1.-</ecNumber>
    </recommendedName>
</protein>
<keyword evidence="6 12" id="KW-0276">Fatty acid metabolism</keyword>
<dbReference type="GO" id="GO:0034626">
    <property type="term" value="P:fatty acid elongation, polyunsaturated fatty acid"/>
    <property type="evidence" value="ECO:0007669"/>
    <property type="project" value="TreeGrafter"/>
</dbReference>
<dbReference type="GO" id="GO:0005789">
    <property type="term" value="C:endoplasmic reticulum membrane"/>
    <property type="evidence" value="ECO:0007669"/>
    <property type="project" value="TreeGrafter"/>
</dbReference>
<dbReference type="InterPro" id="IPR002076">
    <property type="entry name" value="ELO_fam"/>
</dbReference>
<feature type="compositionally biased region" description="Basic and acidic residues" evidence="13">
    <location>
        <begin position="331"/>
        <end position="341"/>
    </location>
</feature>
<evidence type="ECO:0000256" key="2">
    <source>
        <dbReference type="ARBA" id="ARBA00007263"/>
    </source>
</evidence>
<feature type="transmembrane region" description="Helical" evidence="12">
    <location>
        <begin position="48"/>
        <end position="66"/>
    </location>
</feature>
<dbReference type="EC" id="2.3.1.-" evidence="12"/>
<dbReference type="GO" id="GO:0030148">
    <property type="term" value="P:sphingolipid biosynthetic process"/>
    <property type="evidence" value="ECO:0007669"/>
    <property type="project" value="TreeGrafter"/>
</dbReference>
<keyword evidence="4 12" id="KW-0808">Transferase</keyword>
<keyword evidence="5 12" id="KW-0812">Transmembrane</keyword>
<dbReference type="Proteomes" id="UP000015354">
    <property type="component" value="Unassembled WGS sequence"/>
</dbReference>